<comment type="function">
    <text evidence="7">Part of the MsrPQ system that repairs oxidized periplasmic proteins containing methionine sulfoxide residues (Met-O), using respiratory chain electrons. Thus protects these proteins from oxidative-stress damage caused by reactive species of oxygen and chlorine generated by the host defense mechanisms. MsrPQ is essential for the maintenance of envelope integrity under bleach stress, rescuing a wide series of structurally unrelated periplasmic proteins from methionine oxidation. MsrQ provides electrons for reduction to the reductase catalytic subunit MsrP, using the quinone pool of the respiratory chain.</text>
</comment>
<dbReference type="PANTHER" id="PTHR36964">
    <property type="entry name" value="PROTEIN-METHIONINE-SULFOXIDE REDUCTASE HEME-BINDING SUBUNIT MSRQ"/>
    <property type="match status" value="1"/>
</dbReference>
<keyword evidence="2 7" id="KW-0813">Transport</keyword>
<gene>
    <name evidence="7 9" type="primary">msrQ</name>
    <name evidence="9" type="ORF">CATMQ487_01040</name>
</gene>
<name>A0ABM7YGA4_9BURK</name>
<keyword evidence="7" id="KW-0288">FMN</keyword>
<dbReference type="EMBL" id="AP025730">
    <property type="protein sequence ID" value="BDI03134.1"/>
    <property type="molecule type" value="Genomic_DNA"/>
</dbReference>
<evidence type="ECO:0000256" key="5">
    <source>
        <dbReference type="ARBA" id="ARBA00023004"/>
    </source>
</evidence>
<feature type="transmembrane region" description="Helical" evidence="7">
    <location>
        <begin position="23"/>
        <end position="42"/>
    </location>
</feature>
<proteinExistence type="inferred from homology"/>
<keyword evidence="6 7" id="KW-0472">Membrane</keyword>
<comment type="subunit">
    <text evidence="7">Heterodimer of a catalytic subunit (MsrP) and a heme-binding subunit (MsrQ).</text>
</comment>
<sequence>MTGRPLAQRPAALALNRAAAHPLAKPLLFLLCLGPLAGWIWAGSQGGLGANPAETLLRGTGLWTLRFLCLVLAVTPLRVWAGLVALARWRRLLGLVAFFYALLHFLAYAWLDMGFDPAAVARDLGKRPFALVGFVAFVGLLPLAATSWNGAIRWLGAARWRALHRLVYGIAMLGLLHFVWMRASKNRASEAAVYALILGVLFVARWLHAHRTKSRPSGRQPTSPPK</sequence>
<comment type="subcellular location">
    <subcellularLocation>
        <location evidence="7">Cell membrane</location>
        <topology evidence="7">Multi-pass membrane protein</topology>
    </subcellularLocation>
    <subcellularLocation>
        <location evidence="1">Membrane</location>
        <topology evidence="1">Multi-pass membrane protein</topology>
    </subcellularLocation>
</comment>
<feature type="transmembrane region" description="Helical" evidence="7">
    <location>
        <begin position="162"/>
        <end position="180"/>
    </location>
</feature>
<dbReference type="Proteomes" id="UP001057498">
    <property type="component" value="Chromosome"/>
</dbReference>
<evidence type="ECO:0000259" key="8">
    <source>
        <dbReference type="Pfam" id="PF01794"/>
    </source>
</evidence>
<evidence type="ECO:0000256" key="6">
    <source>
        <dbReference type="ARBA" id="ARBA00023136"/>
    </source>
</evidence>
<evidence type="ECO:0000256" key="4">
    <source>
        <dbReference type="ARBA" id="ARBA00022989"/>
    </source>
</evidence>
<keyword evidence="4 7" id="KW-1133">Transmembrane helix</keyword>
<dbReference type="RefSeq" id="WP_251971452.1">
    <property type="nucleotide sequence ID" value="NZ_AP025730.1"/>
</dbReference>
<feature type="transmembrane region" description="Helical" evidence="7">
    <location>
        <begin position="192"/>
        <end position="209"/>
    </location>
</feature>
<comment type="cofactor">
    <cofactor evidence="7">
        <name>FMN</name>
        <dbReference type="ChEBI" id="CHEBI:58210"/>
    </cofactor>
    <text evidence="7">Binds 1 FMN per subunit.</text>
</comment>
<evidence type="ECO:0000256" key="2">
    <source>
        <dbReference type="ARBA" id="ARBA00022448"/>
    </source>
</evidence>
<feature type="domain" description="Ferric oxidoreductase" evidence="8">
    <location>
        <begin position="60"/>
        <end position="174"/>
    </location>
</feature>
<keyword evidence="7" id="KW-1003">Cell membrane</keyword>
<dbReference type="HAMAP" id="MF_01207">
    <property type="entry name" value="MsrQ"/>
    <property type="match status" value="1"/>
</dbReference>
<keyword evidence="7" id="KW-0479">Metal-binding</keyword>
<keyword evidence="7" id="KW-0285">Flavoprotein</keyword>
<evidence type="ECO:0000313" key="10">
    <source>
        <dbReference type="Proteomes" id="UP001057498"/>
    </source>
</evidence>
<organism evidence="9 10">
    <name type="scientific">Sphaerotilus microaerophilus</name>
    <dbReference type="NCBI Taxonomy" id="2914710"/>
    <lineage>
        <taxon>Bacteria</taxon>
        <taxon>Pseudomonadati</taxon>
        <taxon>Pseudomonadota</taxon>
        <taxon>Betaproteobacteria</taxon>
        <taxon>Burkholderiales</taxon>
        <taxon>Sphaerotilaceae</taxon>
        <taxon>Sphaerotilus</taxon>
    </lineage>
</organism>
<dbReference type="InterPro" id="IPR022837">
    <property type="entry name" value="MsrQ-like"/>
</dbReference>
<feature type="transmembrane region" description="Helical" evidence="7">
    <location>
        <begin position="131"/>
        <end position="150"/>
    </location>
</feature>
<dbReference type="PANTHER" id="PTHR36964:SF1">
    <property type="entry name" value="PROTEIN-METHIONINE-SULFOXIDE REDUCTASE HEME-BINDING SUBUNIT MSRQ"/>
    <property type="match status" value="1"/>
</dbReference>
<keyword evidence="7" id="KW-0249">Electron transport</keyword>
<accession>A0ABM7YGA4</accession>
<reference evidence="9" key="1">
    <citation type="submission" date="2022-04" db="EMBL/GenBank/DDBJ databases">
        <title>Whole genome sequence of Sphaerotilus sp. FB-5.</title>
        <authorList>
            <person name="Takeda M."/>
            <person name="Narihara S."/>
            <person name="Akimoto M."/>
            <person name="Akimoto R."/>
            <person name="Nishiyashiki S."/>
            <person name="Murakami T."/>
        </authorList>
    </citation>
    <scope>NUCLEOTIDE SEQUENCE</scope>
    <source>
        <strain evidence="9">FB-5</strain>
    </source>
</reference>
<feature type="transmembrane region" description="Helical" evidence="7">
    <location>
        <begin position="92"/>
        <end position="111"/>
    </location>
</feature>
<keyword evidence="10" id="KW-1185">Reference proteome</keyword>
<evidence type="ECO:0000313" key="9">
    <source>
        <dbReference type="EMBL" id="BDI03134.1"/>
    </source>
</evidence>
<evidence type="ECO:0000256" key="3">
    <source>
        <dbReference type="ARBA" id="ARBA00022692"/>
    </source>
</evidence>
<evidence type="ECO:0000256" key="7">
    <source>
        <dbReference type="HAMAP-Rule" id="MF_01207"/>
    </source>
</evidence>
<feature type="transmembrane region" description="Helical" evidence="7">
    <location>
        <begin position="62"/>
        <end position="80"/>
    </location>
</feature>
<comment type="cofactor">
    <cofactor evidence="7">
        <name>heme b</name>
        <dbReference type="ChEBI" id="CHEBI:60344"/>
    </cofactor>
    <text evidence="7">Binds 1 heme b (iron(II)-protoporphyrin IX) group per subunit.</text>
</comment>
<keyword evidence="5 7" id="KW-0408">Iron</keyword>
<comment type="similarity">
    <text evidence="7">Belongs to the MsrQ family.</text>
</comment>
<dbReference type="Pfam" id="PF01794">
    <property type="entry name" value="Ferric_reduct"/>
    <property type="match status" value="1"/>
</dbReference>
<evidence type="ECO:0000256" key="1">
    <source>
        <dbReference type="ARBA" id="ARBA00004141"/>
    </source>
</evidence>
<keyword evidence="3 7" id="KW-0812">Transmembrane</keyword>
<dbReference type="InterPro" id="IPR013130">
    <property type="entry name" value="Fe3_Rdtase_TM_dom"/>
</dbReference>
<keyword evidence="7" id="KW-0349">Heme</keyword>
<protein>
    <recommendedName>
        <fullName evidence="7">Protein-methionine-sulfoxide reductase heme-binding subunit MsrQ</fullName>
    </recommendedName>
    <alternativeName>
        <fullName evidence="7">Flavocytochrome MsrQ</fullName>
    </alternativeName>
</protein>